<protein>
    <submittedName>
        <fullName evidence="1">Uncharacterized protein</fullName>
    </submittedName>
</protein>
<organism evidence="1 2">
    <name type="scientific">Pseudonocardia broussonetiae</name>
    <dbReference type="NCBI Taxonomy" id="2736640"/>
    <lineage>
        <taxon>Bacteria</taxon>
        <taxon>Bacillati</taxon>
        <taxon>Actinomycetota</taxon>
        <taxon>Actinomycetes</taxon>
        <taxon>Pseudonocardiales</taxon>
        <taxon>Pseudonocardiaceae</taxon>
        <taxon>Pseudonocardia</taxon>
    </lineage>
</organism>
<reference evidence="1 2" key="1">
    <citation type="submission" date="2020-05" db="EMBL/GenBank/DDBJ databases">
        <authorList>
            <person name="Mo P."/>
        </authorList>
    </citation>
    <scope>NUCLEOTIDE SEQUENCE [LARGE SCALE GENOMIC DNA]</scope>
    <source>
        <strain evidence="1 2">Gen01</strain>
    </source>
</reference>
<name>A0A6M6JJM6_9PSEU</name>
<dbReference type="EMBL" id="CP053564">
    <property type="protein sequence ID" value="QJY46629.1"/>
    <property type="molecule type" value="Genomic_DNA"/>
</dbReference>
<sequence>MDRTDPPLRWNTFTEVLSFMPDVYARMLAEHRPAANGRCRSCTQPGTGVPHAPWPCSAHNLAAAAQRIDTARERAARQRRERAG</sequence>
<gene>
    <name evidence="1" type="ORF">HOP40_13055</name>
</gene>
<evidence type="ECO:0000313" key="2">
    <source>
        <dbReference type="Proteomes" id="UP000505377"/>
    </source>
</evidence>
<evidence type="ECO:0000313" key="1">
    <source>
        <dbReference type="EMBL" id="QJY46629.1"/>
    </source>
</evidence>
<accession>A0A6M6JJM6</accession>
<dbReference type="KEGG" id="pbro:HOP40_13055"/>
<dbReference type="AlphaFoldDB" id="A0A6M6JJM6"/>
<proteinExistence type="predicted"/>
<dbReference type="Proteomes" id="UP000505377">
    <property type="component" value="Chromosome"/>
</dbReference>
<dbReference type="RefSeq" id="WP_172158162.1">
    <property type="nucleotide sequence ID" value="NZ_CP053564.1"/>
</dbReference>
<keyword evidence="2" id="KW-1185">Reference proteome</keyword>